<dbReference type="PANTHER" id="PTHR31331:SF1">
    <property type="entry name" value="CYSTEINE RICH SECRETORY PROTEIN LCCL DOMAIN CONTAINING 2"/>
    <property type="match status" value="1"/>
</dbReference>
<feature type="region of interest" description="Disordered" evidence="1">
    <location>
        <begin position="671"/>
        <end position="693"/>
    </location>
</feature>
<evidence type="ECO:0000256" key="2">
    <source>
        <dbReference type="SAM" id="Phobius"/>
    </source>
</evidence>
<feature type="transmembrane region" description="Helical" evidence="2">
    <location>
        <begin position="957"/>
        <end position="977"/>
    </location>
</feature>
<gene>
    <name evidence="4" type="ORF">MCUN1_000069</name>
</gene>
<feature type="transmembrane region" description="Helical" evidence="2">
    <location>
        <begin position="911"/>
        <end position="937"/>
    </location>
</feature>
<sequence>MHRTEGPSAEQHIAQLRRILDSISNVDDVYMAWNARAPGWDGGPVFEPESRSSFPSESDAARWRVTASGTTYRVADASFQRIYLPVRYETGADNLKPHARPLAGLAAFRHAVEAEVRFLSQSGIDSPERTSNAGYMESFWGEVLMHLLSRGPVLSLNTSMHYAVSPSTHRRALSDASYVTLPAGTGAVRINIVAEGGKLWVRLVPTRTSALLTEFREADSSVALDAYPTHDEAIDCSIMRAAREVALAAQTSATPPDTLELVLTRLDAPKTPLRQIPPVSSEAYWTAPEKQRFDWRLAQIVASVEQLGIKVRFGTVEAPLAVFPSPPPPVDLPPTLTLNLDVSALLGLTSDVSHSIGALEVDQSAASRPLSTQLAAERGTGLFEMLANAFSGVGAHQVILMTTKECAAKFRDIVQQVGSPSEVERANVLLPESVVFQPNTHERFWYMTDVSQSTTLARSLLALPVRIFDEFTVPRCTYADDNGASAFSEGLSGALDTLLAKSSTRPKALSNSLHTWQALHAGVKNRVTTLSAHAHGLRELLTANRIEQPSAMPHTAAIWLMRPRSLAGRASRLSDTSGVSPVAEQKQNKQPSPMALEISHRPAFENAQFTESPSWSPIQRHAWDPLLLDTSADEELIVMDSRSSLDINDVQLNQSEVDLIRGGSKLKRRSWGRLSDTPLRQQSDPDSTDTFTGATRLHIDTPLDHASTRKRSWLEIKHYPWWPLGMVEKTWSHLTHNTAWKSAQDLSLSLDTPTSTSEPRISQEKRPLPWRVWLRAALLDWNRNRIHWISLALTCLLWFIFKCMNTVLLNPRTVGNVQYNYRPLVVGGPISNETSVYRGDSFICAAAQHAGVTTDNGGCGIIRRVGMFSGYRDSTRNAISSMPFEGVFPLSFTLTHSKDSVRCDDDRTVGYVLNVIMSAFVTFVLRPQPAVLFWILASVGFWHVNFVSELRDFPPPVGAAVGDFLPYLFGCYCIWRVAGRFLWPRFERFPLEFGVWTLGFWWIGVLMTLVFEQVPLQRLVLHDIVQQPGGVASFVVIILIAAVITVSQVLVIRSTGHLPKYLFFYILGLVIMILGLTVPGEGLRIHHYIVGLIFIPSCAFPTRFSLILFAFLFGMYINGVARWGFDGILQDLTVIQGDATGNSLLPEFSVNAHEWLTTASRIVTWKPIPDFARDTWDSYMLLVDDVLRYHGPGRSFDLASLQNLLYSTSSYHSDLILPSVINSTIQNSAHYLRLAYAKNGVPGDFTMVATAFLNGTWIDPPFGRT</sequence>
<keyword evidence="2" id="KW-0472">Membrane</keyword>
<feature type="region of interest" description="Disordered" evidence="1">
    <location>
        <begin position="570"/>
        <end position="593"/>
    </location>
</feature>
<feature type="compositionally biased region" description="Polar residues" evidence="1">
    <location>
        <begin position="678"/>
        <end position="693"/>
    </location>
</feature>
<dbReference type="InterPro" id="IPR051957">
    <property type="entry name" value="CRISP-LCCL_domain"/>
</dbReference>
<dbReference type="PROSITE" id="PS50820">
    <property type="entry name" value="LCCL"/>
    <property type="match status" value="1"/>
</dbReference>
<dbReference type="AlphaFoldDB" id="A0AAF0J9F6"/>
<name>A0AAF0J9F6_9BASI</name>
<proteinExistence type="predicted"/>
<dbReference type="Proteomes" id="UP001219933">
    <property type="component" value="Chromosome 1"/>
</dbReference>
<evidence type="ECO:0000313" key="5">
    <source>
        <dbReference type="Proteomes" id="UP001219933"/>
    </source>
</evidence>
<accession>A0AAF0J9F6</accession>
<dbReference type="InterPro" id="IPR004043">
    <property type="entry name" value="LCCL"/>
</dbReference>
<dbReference type="Pfam" id="PF03815">
    <property type="entry name" value="LCCL"/>
    <property type="match status" value="1"/>
</dbReference>
<evidence type="ECO:0000259" key="3">
    <source>
        <dbReference type="PROSITE" id="PS50820"/>
    </source>
</evidence>
<dbReference type="InterPro" id="IPR036609">
    <property type="entry name" value="LCCL_sf"/>
</dbReference>
<dbReference type="EMBL" id="CP119877">
    <property type="protein sequence ID" value="WFD33256.1"/>
    <property type="molecule type" value="Genomic_DNA"/>
</dbReference>
<feature type="transmembrane region" description="Helical" evidence="2">
    <location>
        <begin position="989"/>
        <end position="1011"/>
    </location>
</feature>
<dbReference type="PANTHER" id="PTHR31331">
    <property type="entry name" value="LCCL DOMAIN PROTEIN (AFU_ORTHOLOGUE AFUA_5G08630)"/>
    <property type="match status" value="1"/>
</dbReference>
<protein>
    <recommendedName>
        <fullName evidence="3">LCCL domain-containing protein</fullName>
    </recommendedName>
</protein>
<keyword evidence="5" id="KW-1185">Reference proteome</keyword>
<feature type="transmembrane region" description="Helical" evidence="2">
    <location>
        <begin position="1031"/>
        <end position="1050"/>
    </location>
</feature>
<reference evidence="4" key="1">
    <citation type="submission" date="2023-03" db="EMBL/GenBank/DDBJ databases">
        <title>Mating type loci evolution in Malassezia.</title>
        <authorList>
            <person name="Coelho M.A."/>
        </authorList>
    </citation>
    <scope>NUCLEOTIDE SEQUENCE</scope>
    <source>
        <strain evidence="4">CBS 11721</strain>
    </source>
</reference>
<feature type="domain" description="LCCL" evidence="3">
    <location>
        <begin position="825"/>
        <end position="882"/>
    </location>
</feature>
<organism evidence="4 5">
    <name type="scientific">Malassezia cuniculi</name>
    <dbReference type="NCBI Taxonomy" id="948313"/>
    <lineage>
        <taxon>Eukaryota</taxon>
        <taxon>Fungi</taxon>
        <taxon>Dikarya</taxon>
        <taxon>Basidiomycota</taxon>
        <taxon>Ustilaginomycotina</taxon>
        <taxon>Malasseziomycetes</taxon>
        <taxon>Malasseziales</taxon>
        <taxon>Malasseziaceae</taxon>
        <taxon>Malassezia</taxon>
    </lineage>
</organism>
<dbReference type="Gene3D" id="2.170.130.20">
    <property type="entry name" value="LCCL-like domain"/>
    <property type="match status" value="1"/>
</dbReference>
<keyword evidence="2" id="KW-1133">Transmembrane helix</keyword>
<feature type="transmembrane region" description="Helical" evidence="2">
    <location>
        <begin position="1062"/>
        <end position="1079"/>
    </location>
</feature>
<evidence type="ECO:0000313" key="4">
    <source>
        <dbReference type="EMBL" id="WFD33256.1"/>
    </source>
</evidence>
<feature type="transmembrane region" description="Helical" evidence="2">
    <location>
        <begin position="786"/>
        <end position="804"/>
    </location>
</feature>
<dbReference type="SUPFAM" id="SSF69848">
    <property type="entry name" value="LCCL domain"/>
    <property type="match status" value="1"/>
</dbReference>
<keyword evidence="2" id="KW-0812">Transmembrane</keyword>
<evidence type="ECO:0000256" key="1">
    <source>
        <dbReference type="SAM" id="MobiDB-lite"/>
    </source>
</evidence>
<feature type="transmembrane region" description="Helical" evidence="2">
    <location>
        <begin position="1085"/>
        <end position="1113"/>
    </location>
</feature>